<dbReference type="AlphaFoldDB" id="A0A0K0CXC2"/>
<organism evidence="1 2">
    <name type="scientific">Angiostrongylus cantonensis</name>
    <name type="common">Rat lungworm</name>
    <dbReference type="NCBI Taxonomy" id="6313"/>
    <lineage>
        <taxon>Eukaryota</taxon>
        <taxon>Metazoa</taxon>
        <taxon>Ecdysozoa</taxon>
        <taxon>Nematoda</taxon>
        <taxon>Chromadorea</taxon>
        <taxon>Rhabditida</taxon>
        <taxon>Rhabditina</taxon>
        <taxon>Rhabditomorpha</taxon>
        <taxon>Strongyloidea</taxon>
        <taxon>Metastrongylidae</taxon>
        <taxon>Angiostrongylus</taxon>
    </lineage>
</organism>
<sequence>MLRSAERRVNFADVMFRWMMRLLQLDGRREDITGFTMPRRRSTSQPTAADVKRADLCPAALVFTTAEAPE</sequence>
<evidence type="ECO:0000313" key="1">
    <source>
        <dbReference type="Proteomes" id="UP000035642"/>
    </source>
</evidence>
<protein>
    <submittedName>
        <fullName evidence="2">Transposase</fullName>
    </submittedName>
</protein>
<keyword evidence="1" id="KW-1185">Reference proteome</keyword>
<name>A0A0K0CXC2_ANGCA</name>
<reference evidence="1" key="1">
    <citation type="submission" date="2012-09" db="EMBL/GenBank/DDBJ databases">
        <authorList>
            <person name="Martin A.A."/>
        </authorList>
    </citation>
    <scope>NUCLEOTIDE SEQUENCE</scope>
</reference>
<proteinExistence type="predicted"/>
<evidence type="ECO:0000313" key="2">
    <source>
        <dbReference type="WBParaSite" id="ACAC_0000220101-mRNA-1"/>
    </source>
</evidence>
<dbReference type="Proteomes" id="UP000035642">
    <property type="component" value="Unassembled WGS sequence"/>
</dbReference>
<accession>A0A0K0CXC2</accession>
<reference evidence="2" key="2">
    <citation type="submission" date="2017-02" db="UniProtKB">
        <authorList>
            <consortium name="WormBaseParasite"/>
        </authorList>
    </citation>
    <scope>IDENTIFICATION</scope>
</reference>
<dbReference type="WBParaSite" id="ACAC_0000220101-mRNA-1">
    <property type="protein sequence ID" value="ACAC_0000220101-mRNA-1"/>
    <property type="gene ID" value="ACAC_0000220101"/>
</dbReference>